<dbReference type="RefSeq" id="XP_001028006.2">
    <property type="nucleotide sequence ID" value="XM_001028006.2"/>
</dbReference>
<dbReference type="InParanoid" id="I7MN23"/>
<evidence type="ECO:0000256" key="5">
    <source>
        <dbReference type="ARBA" id="ARBA00041763"/>
    </source>
</evidence>
<dbReference type="KEGG" id="tet:TTHERM_00498180"/>
<evidence type="ECO:0000259" key="6">
    <source>
        <dbReference type="PROSITE" id="PS51747"/>
    </source>
</evidence>
<dbReference type="AlphaFoldDB" id="I7MN23"/>
<dbReference type="Pfam" id="PF00383">
    <property type="entry name" value="dCMP_cyt_deam_1"/>
    <property type="match status" value="1"/>
</dbReference>
<protein>
    <recommendedName>
        <fullName evidence="5">dCMP deaminase</fullName>
        <ecNumber evidence="4">3.5.4.12</ecNumber>
    </recommendedName>
    <alternativeName>
        <fullName evidence="5">dCMP deaminase</fullName>
    </alternativeName>
</protein>
<dbReference type="InterPro" id="IPR035105">
    <property type="entry name" value="Deoxycytidylate_deaminase_dom"/>
</dbReference>
<organism evidence="7 8">
    <name type="scientific">Tetrahymena thermophila (strain SB210)</name>
    <dbReference type="NCBI Taxonomy" id="312017"/>
    <lineage>
        <taxon>Eukaryota</taxon>
        <taxon>Sar</taxon>
        <taxon>Alveolata</taxon>
        <taxon>Ciliophora</taxon>
        <taxon>Intramacronucleata</taxon>
        <taxon>Oligohymenophorea</taxon>
        <taxon>Hymenostomatida</taxon>
        <taxon>Tetrahymenina</taxon>
        <taxon>Tetrahymenidae</taxon>
        <taxon>Tetrahymena</taxon>
    </lineage>
</organism>
<dbReference type="Gene3D" id="3.40.50.300">
    <property type="entry name" value="P-loop containing nucleotide triphosphate hydrolases"/>
    <property type="match status" value="1"/>
</dbReference>
<dbReference type="SUPFAM" id="SSF53927">
    <property type="entry name" value="Cytidine deaminase-like"/>
    <property type="match status" value="1"/>
</dbReference>
<evidence type="ECO:0000256" key="3">
    <source>
        <dbReference type="ARBA" id="ARBA00022801"/>
    </source>
</evidence>
<dbReference type="InterPro" id="IPR016193">
    <property type="entry name" value="Cytidine_deaminase-like"/>
</dbReference>
<dbReference type="EC" id="3.5.4.12" evidence="4"/>
<dbReference type="EMBL" id="GG662212">
    <property type="protein sequence ID" value="EAS07764.2"/>
    <property type="molecule type" value="Genomic_DNA"/>
</dbReference>
<comment type="cofactor">
    <cofactor evidence="1">
        <name>Zn(2+)</name>
        <dbReference type="ChEBI" id="CHEBI:29105"/>
    </cofactor>
</comment>
<dbReference type="CDD" id="cd01286">
    <property type="entry name" value="deoxycytidylate_deaminase"/>
    <property type="match status" value="1"/>
</dbReference>
<dbReference type="InterPro" id="IPR015517">
    <property type="entry name" value="dCMP_deaminase-rel"/>
</dbReference>
<dbReference type="PROSITE" id="PS51747">
    <property type="entry name" value="CYT_DCMP_DEAMINASES_2"/>
    <property type="match status" value="1"/>
</dbReference>
<gene>
    <name evidence="7" type="ORF">TTHERM_00498180</name>
</gene>
<proteinExistence type="predicted"/>
<dbReference type="InterPro" id="IPR002125">
    <property type="entry name" value="CMP_dCMP_dom"/>
</dbReference>
<evidence type="ECO:0000313" key="8">
    <source>
        <dbReference type="Proteomes" id="UP000009168"/>
    </source>
</evidence>
<dbReference type="Proteomes" id="UP000009168">
    <property type="component" value="Unassembled WGS sequence"/>
</dbReference>
<sequence>MAEKNNKKQFQIIIGLVGKICSGKTTFCELITKRGLRCIKGDDIPLENLIQLIVKLRKQGATQQELKQILMEEINTIKANLKNQYEKRCKKLLEEWTLPTIISRIYTNNEVQFLSKRNFFHKIYLDCPLLTRFENFKNKYNKYSGDIDLNMFCLLDDCVNYGLNIQGIIQEFKVTVSNEGSVDDLDNYISKNEKKILREYKPSWDEYFMRLAVEVKKRSNCNKRSVGAILISKEKRILSTGYNGTPLRMKDCFYGGCERCNQNTAQGQGLDQCWCIHAEENCLLDIGVRESKQFEPTMYTTLFPCRMCAKVIIQSGVTRIVYMEDFDSNKSKDIIDEYNNQNPSHMLILQKLSLDDYVY</sequence>
<keyword evidence="3" id="KW-0378">Hydrolase</keyword>
<dbReference type="GO" id="GO:0005737">
    <property type="term" value="C:cytoplasm"/>
    <property type="evidence" value="ECO:0007669"/>
    <property type="project" value="TreeGrafter"/>
</dbReference>
<evidence type="ECO:0000313" key="7">
    <source>
        <dbReference type="EMBL" id="EAS07764.2"/>
    </source>
</evidence>
<evidence type="ECO:0000256" key="4">
    <source>
        <dbReference type="ARBA" id="ARBA00038938"/>
    </source>
</evidence>
<dbReference type="Gene3D" id="3.40.140.10">
    <property type="entry name" value="Cytidine Deaminase, domain 2"/>
    <property type="match status" value="1"/>
</dbReference>
<keyword evidence="2" id="KW-0545">Nucleotide biosynthesis</keyword>
<dbReference type="GO" id="GO:0009165">
    <property type="term" value="P:nucleotide biosynthetic process"/>
    <property type="evidence" value="ECO:0007669"/>
    <property type="project" value="UniProtKB-KW"/>
</dbReference>
<dbReference type="OrthoDB" id="6710946at2759"/>
<name>I7MN23_TETTS</name>
<dbReference type="STRING" id="312017.I7MN23"/>
<feature type="domain" description="CMP/dCMP-type deaminase" evidence="6">
    <location>
        <begin position="203"/>
        <end position="337"/>
    </location>
</feature>
<keyword evidence="8" id="KW-1185">Reference proteome</keyword>
<evidence type="ECO:0000256" key="1">
    <source>
        <dbReference type="ARBA" id="ARBA00001947"/>
    </source>
</evidence>
<evidence type="ECO:0000256" key="2">
    <source>
        <dbReference type="ARBA" id="ARBA00022727"/>
    </source>
</evidence>
<dbReference type="GeneID" id="7835365"/>
<dbReference type="eggNOG" id="KOG3127">
    <property type="taxonomic scope" value="Eukaryota"/>
</dbReference>
<dbReference type="InterPro" id="IPR027417">
    <property type="entry name" value="P-loop_NTPase"/>
</dbReference>
<accession>I7MN23</accession>
<dbReference type="PANTHER" id="PTHR11086:SF18">
    <property type="entry name" value="DEOXYCYTIDYLATE DEAMINASE"/>
    <property type="match status" value="1"/>
</dbReference>
<reference evidence="8" key="1">
    <citation type="journal article" date="2006" name="PLoS Biol.">
        <title>Macronuclear genome sequence of the ciliate Tetrahymena thermophila, a model eukaryote.</title>
        <authorList>
            <person name="Eisen J.A."/>
            <person name="Coyne R.S."/>
            <person name="Wu M."/>
            <person name="Wu D."/>
            <person name="Thiagarajan M."/>
            <person name="Wortman J.R."/>
            <person name="Badger J.H."/>
            <person name="Ren Q."/>
            <person name="Amedeo P."/>
            <person name="Jones K.M."/>
            <person name="Tallon L.J."/>
            <person name="Delcher A.L."/>
            <person name="Salzberg S.L."/>
            <person name="Silva J.C."/>
            <person name="Haas B.J."/>
            <person name="Majoros W.H."/>
            <person name="Farzad M."/>
            <person name="Carlton J.M."/>
            <person name="Smith R.K. Jr."/>
            <person name="Garg J."/>
            <person name="Pearlman R.E."/>
            <person name="Karrer K.M."/>
            <person name="Sun L."/>
            <person name="Manning G."/>
            <person name="Elde N.C."/>
            <person name="Turkewitz A.P."/>
            <person name="Asai D.J."/>
            <person name="Wilkes D.E."/>
            <person name="Wang Y."/>
            <person name="Cai H."/>
            <person name="Collins K."/>
            <person name="Stewart B.A."/>
            <person name="Lee S.R."/>
            <person name="Wilamowska K."/>
            <person name="Weinberg Z."/>
            <person name="Ruzzo W.L."/>
            <person name="Wloga D."/>
            <person name="Gaertig J."/>
            <person name="Frankel J."/>
            <person name="Tsao C.-C."/>
            <person name="Gorovsky M.A."/>
            <person name="Keeling P.J."/>
            <person name="Waller R.F."/>
            <person name="Patron N.J."/>
            <person name="Cherry J.M."/>
            <person name="Stover N.A."/>
            <person name="Krieger C.J."/>
            <person name="del Toro C."/>
            <person name="Ryder H.F."/>
            <person name="Williamson S.C."/>
            <person name="Barbeau R.A."/>
            <person name="Hamilton E.P."/>
            <person name="Orias E."/>
        </authorList>
    </citation>
    <scope>NUCLEOTIDE SEQUENCE [LARGE SCALE GENOMIC DNA]</scope>
    <source>
        <strain evidence="8">SB210</strain>
    </source>
</reference>
<dbReference type="GO" id="GO:0004132">
    <property type="term" value="F:dCMP deaminase activity"/>
    <property type="evidence" value="ECO:0007669"/>
    <property type="project" value="UniProtKB-EC"/>
</dbReference>
<dbReference type="PANTHER" id="PTHR11086">
    <property type="entry name" value="DEOXYCYTIDYLATE DEAMINASE-RELATED"/>
    <property type="match status" value="1"/>
</dbReference>
<dbReference type="SUPFAM" id="SSF52540">
    <property type="entry name" value="P-loop containing nucleoside triphosphate hydrolases"/>
    <property type="match status" value="1"/>
</dbReference>